<evidence type="ECO:0008006" key="4">
    <source>
        <dbReference type="Google" id="ProtNLM"/>
    </source>
</evidence>
<keyword evidence="1" id="KW-0732">Signal</keyword>
<evidence type="ECO:0000313" key="2">
    <source>
        <dbReference type="EMBL" id="EMG30099.1"/>
    </source>
</evidence>
<feature type="signal peptide" evidence="1">
    <location>
        <begin position="1"/>
        <end position="23"/>
    </location>
</feature>
<sequence>MTKLSLALAAAILIGCGSEGAKAADEAPLEVQVRGGAVIITSLEDGLRIYGLIVNRGNCPAFWYKTSKDNKYSFRFIARKDKYSVVVNDAKKHEMIETLAIPDFYDKYGKDNALELNFGEKSGISVNCDPLETQIETNKGTWSFSFR</sequence>
<evidence type="ECO:0000313" key="3">
    <source>
        <dbReference type="Proteomes" id="UP000011782"/>
    </source>
</evidence>
<feature type="chain" id="PRO_5004034687" description="Lipoprotein" evidence="1">
    <location>
        <begin position="24"/>
        <end position="147"/>
    </location>
</feature>
<dbReference type="PROSITE" id="PS51257">
    <property type="entry name" value="PROKAR_LIPOPROTEIN"/>
    <property type="match status" value="1"/>
</dbReference>
<dbReference type="OrthoDB" id="5895965at2"/>
<name>M3I0J1_9BACT</name>
<dbReference type="AlphaFoldDB" id="M3I0J1"/>
<comment type="caution">
    <text evidence="2">The sequence shown here is derived from an EMBL/GenBank/DDBJ whole genome shotgun (WGS) entry which is preliminary data.</text>
</comment>
<evidence type="ECO:0000256" key="1">
    <source>
        <dbReference type="SAM" id="SignalP"/>
    </source>
</evidence>
<gene>
    <name evidence="2" type="ORF">H740_08341</name>
</gene>
<accession>M3I0J1</accession>
<dbReference type="PATRIC" id="fig|1073353.3.peg.1788"/>
<dbReference type="EMBL" id="AOTD01000211">
    <property type="protein sequence ID" value="EMG30099.1"/>
    <property type="molecule type" value="Genomic_DNA"/>
</dbReference>
<protein>
    <recommendedName>
        <fullName evidence="4">Lipoprotein</fullName>
    </recommendedName>
</protein>
<dbReference type="STRING" id="1073353.H740_08341"/>
<dbReference type="RefSeq" id="WP_002953115.1">
    <property type="nucleotide sequence ID" value="NZ_AOTD01000211.1"/>
</dbReference>
<proteinExistence type="predicted"/>
<reference evidence="2 3" key="1">
    <citation type="submission" date="2013-02" db="EMBL/GenBank/DDBJ databases">
        <title>Co-occurrence of anaerobic bacteria in colorectal carcinomas.</title>
        <authorList>
            <person name="Holt R.A."/>
            <person name="Warren R.L."/>
            <person name="Allen-Vercoe E."/>
            <person name="Pleasance S."/>
            <person name="Freeman D.J."/>
            <person name="Watson P."/>
            <person name="Moore R."/>
            <person name="Cochrane K."/>
        </authorList>
    </citation>
    <scope>NUCLEOTIDE SEQUENCE [LARGE SCALE GENOMIC DNA]</scope>
    <source>
        <strain evidence="2 3">CC57C</strain>
    </source>
</reference>
<organism evidence="2 3">
    <name type="scientific">Campylobacter showae CC57C</name>
    <dbReference type="NCBI Taxonomy" id="1073353"/>
    <lineage>
        <taxon>Bacteria</taxon>
        <taxon>Pseudomonadati</taxon>
        <taxon>Campylobacterota</taxon>
        <taxon>Epsilonproteobacteria</taxon>
        <taxon>Campylobacterales</taxon>
        <taxon>Campylobacteraceae</taxon>
        <taxon>Campylobacter</taxon>
    </lineage>
</organism>
<dbReference type="Proteomes" id="UP000011782">
    <property type="component" value="Unassembled WGS sequence"/>
</dbReference>